<proteinExistence type="predicted"/>
<keyword evidence="1" id="KW-0812">Transmembrane</keyword>
<keyword evidence="1" id="KW-0472">Membrane</keyword>
<sequence>HHFITNCGHSGFTIHSFTLLFGFIISAVTCSCIGKDADEACSRASAHGFWKIVIHCIVPFIVDLDKMIPSKSSSSCFDAFSCIMLAVQLAISICTVYCYSNKQKPHRNF</sequence>
<name>A0A1X7UAK6_AMPQE</name>
<evidence type="ECO:0000256" key="1">
    <source>
        <dbReference type="SAM" id="Phobius"/>
    </source>
</evidence>
<dbReference type="EnsemblMetazoa" id="Aqu2.1.24519_001">
    <property type="protein sequence ID" value="Aqu2.1.24519_001"/>
    <property type="gene ID" value="Aqu2.1.24519"/>
</dbReference>
<protein>
    <submittedName>
        <fullName evidence="2">Uncharacterized protein</fullName>
    </submittedName>
</protein>
<feature type="transmembrane region" description="Helical" evidence="1">
    <location>
        <begin position="45"/>
        <end position="62"/>
    </location>
</feature>
<dbReference type="AlphaFoldDB" id="A0A1X7UAK6"/>
<organism evidence="2">
    <name type="scientific">Amphimedon queenslandica</name>
    <name type="common">Sponge</name>
    <dbReference type="NCBI Taxonomy" id="400682"/>
    <lineage>
        <taxon>Eukaryota</taxon>
        <taxon>Metazoa</taxon>
        <taxon>Porifera</taxon>
        <taxon>Demospongiae</taxon>
        <taxon>Heteroscleromorpha</taxon>
        <taxon>Haplosclerida</taxon>
        <taxon>Niphatidae</taxon>
        <taxon>Amphimedon</taxon>
    </lineage>
</organism>
<reference evidence="2" key="1">
    <citation type="submission" date="2017-05" db="UniProtKB">
        <authorList>
            <consortium name="EnsemblMetazoa"/>
        </authorList>
    </citation>
    <scope>IDENTIFICATION</scope>
</reference>
<dbReference type="InParanoid" id="A0A1X7UAK6"/>
<accession>A0A1X7UAK6</accession>
<feature type="transmembrane region" description="Helical" evidence="1">
    <location>
        <begin position="77"/>
        <end position="99"/>
    </location>
</feature>
<evidence type="ECO:0000313" key="2">
    <source>
        <dbReference type="EnsemblMetazoa" id="Aqu2.1.24519_001"/>
    </source>
</evidence>
<feature type="transmembrane region" description="Helical" evidence="1">
    <location>
        <begin position="12"/>
        <end position="33"/>
    </location>
</feature>
<keyword evidence="1" id="KW-1133">Transmembrane helix</keyword>